<protein>
    <submittedName>
        <fullName evidence="1">Uncharacterized protein</fullName>
    </submittedName>
</protein>
<organism evidence="1 2">
    <name type="scientific">Penicillium citrinum</name>
    <dbReference type="NCBI Taxonomy" id="5077"/>
    <lineage>
        <taxon>Eukaryota</taxon>
        <taxon>Fungi</taxon>
        <taxon>Dikarya</taxon>
        <taxon>Ascomycota</taxon>
        <taxon>Pezizomycotina</taxon>
        <taxon>Eurotiomycetes</taxon>
        <taxon>Eurotiomycetidae</taxon>
        <taxon>Eurotiales</taxon>
        <taxon>Aspergillaceae</taxon>
        <taxon>Penicillium</taxon>
    </lineage>
</organism>
<sequence length="60" mass="6902">MVCSIRFLTLGWDVLSVVITYYGVGYHQATVPLYLLPKLLMAKIAYLLGCFQLELTHFDY</sequence>
<reference evidence="1" key="2">
    <citation type="journal article" date="2023" name="IMA Fungus">
        <title>Comparative genomic study of the Penicillium genus elucidates a diverse pangenome and 15 lateral gene transfer events.</title>
        <authorList>
            <person name="Petersen C."/>
            <person name="Sorensen T."/>
            <person name="Nielsen M.R."/>
            <person name="Sondergaard T.E."/>
            <person name="Sorensen J.L."/>
            <person name="Fitzpatrick D.A."/>
            <person name="Frisvad J.C."/>
            <person name="Nielsen K.L."/>
        </authorList>
    </citation>
    <scope>NUCLEOTIDE SEQUENCE</scope>
    <source>
        <strain evidence="1">IBT 23319</strain>
    </source>
</reference>
<dbReference type="EMBL" id="JAPQKT010000006">
    <property type="protein sequence ID" value="KAJ5226928.1"/>
    <property type="molecule type" value="Genomic_DNA"/>
</dbReference>
<keyword evidence="2" id="KW-1185">Reference proteome</keyword>
<dbReference type="GeneID" id="81385019"/>
<dbReference type="OrthoDB" id="4525788at2759"/>
<dbReference type="RefSeq" id="XP_056499293.1">
    <property type="nucleotide sequence ID" value="XM_056645852.1"/>
</dbReference>
<dbReference type="AlphaFoldDB" id="A0A9W9NXR8"/>
<name>A0A9W9NXR8_PENCI</name>
<reference evidence="1" key="1">
    <citation type="submission" date="2022-11" db="EMBL/GenBank/DDBJ databases">
        <authorList>
            <person name="Petersen C."/>
        </authorList>
    </citation>
    <scope>NUCLEOTIDE SEQUENCE</scope>
    <source>
        <strain evidence="1">IBT 23319</strain>
    </source>
</reference>
<accession>A0A9W9NXR8</accession>
<evidence type="ECO:0000313" key="2">
    <source>
        <dbReference type="Proteomes" id="UP001147733"/>
    </source>
</evidence>
<dbReference type="Proteomes" id="UP001147733">
    <property type="component" value="Unassembled WGS sequence"/>
</dbReference>
<comment type="caution">
    <text evidence="1">The sequence shown here is derived from an EMBL/GenBank/DDBJ whole genome shotgun (WGS) entry which is preliminary data.</text>
</comment>
<proteinExistence type="predicted"/>
<gene>
    <name evidence="1" type="ORF">N7469_006934</name>
</gene>
<evidence type="ECO:0000313" key="1">
    <source>
        <dbReference type="EMBL" id="KAJ5226928.1"/>
    </source>
</evidence>